<sequence length="522" mass="61511">MSFDNDDNKQLPFADYEFPTDITIDRKPVDKSKRNHKRRKPKGQQLNLTNNEKDPNAYKKLTYVYFENTQEENNFITFIPYIGPSNTLHLGTNLYLPQLISNPSQDSTISSQHFIKDYDETITSLTTSLETMPLSIYIRFGISYIIKHNRLDNQPISLKEFLYLRNQNKSFRTSFYTCKGVTSPKRLITSITKLNYRQISSNQYSYEIQIHGTKNNQYPILYFQYDEQFQCRSVYYRPDYPINFDFSRNKTSSIFNSIDNSYSDIFDFRIQLTQVKYLSITDSDVLNVLRGVPINEVLFIDPLTHMLHISPKLHKFVKYFKCTRSSNYENSQEQILICIGTYEEFQFNSKGECELLMKASNTMTIEFINKEIIPSGKQLYDIGLWFSTLCQTCVDLPTTKIKDKNSIENRRWFSGLVIFQKRHNQSIKQMNVRQLTTYKTKISNQTYTSDELAFVKKILQEENLRNIFLNTNEEKYSNIKELEQSFENIKQKLITTAVPSANEALGKVERTYQILYKEFNKL</sequence>
<evidence type="ECO:0000256" key="1">
    <source>
        <dbReference type="SAM" id="MobiDB-lite"/>
    </source>
</evidence>
<keyword evidence="4" id="KW-1185">Reference proteome</keyword>
<feature type="region of interest" description="Disordered" evidence="1">
    <location>
        <begin position="24"/>
        <end position="53"/>
    </location>
</feature>
<protein>
    <submittedName>
        <fullName evidence="2">Uncharacterized protein</fullName>
    </submittedName>
</protein>
<evidence type="ECO:0000313" key="2">
    <source>
        <dbReference type="EMBL" id="CAF0857150.1"/>
    </source>
</evidence>
<evidence type="ECO:0000313" key="4">
    <source>
        <dbReference type="Proteomes" id="UP000663832"/>
    </source>
</evidence>
<evidence type="ECO:0000313" key="3">
    <source>
        <dbReference type="EMBL" id="CAF1390219.1"/>
    </source>
</evidence>
<dbReference type="EMBL" id="CAJNOI010000025">
    <property type="protein sequence ID" value="CAF0857150.1"/>
    <property type="molecule type" value="Genomic_DNA"/>
</dbReference>
<feature type="compositionally biased region" description="Basic residues" evidence="1">
    <location>
        <begin position="33"/>
        <end position="42"/>
    </location>
</feature>
<dbReference type="EMBL" id="CAJNOM010000360">
    <property type="protein sequence ID" value="CAF1390219.1"/>
    <property type="molecule type" value="Genomic_DNA"/>
</dbReference>
<dbReference type="OrthoDB" id="9976896at2759"/>
<reference evidence="2" key="1">
    <citation type="submission" date="2021-02" db="EMBL/GenBank/DDBJ databases">
        <authorList>
            <person name="Nowell W R."/>
        </authorList>
    </citation>
    <scope>NUCLEOTIDE SEQUENCE</scope>
</reference>
<organism evidence="2 5">
    <name type="scientific">Adineta steineri</name>
    <dbReference type="NCBI Taxonomy" id="433720"/>
    <lineage>
        <taxon>Eukaryota</taxon>
        <taxon>Metazoa</taxon>
        <taxon>Spiralia</taxon>
        <taxon>Gnathifera</taxon>
        <taxon>Rotifera</taxon>
        <taxon>Eurotatoria</taxon>
        <taxon>Bdelloidea</taxon>
        <taxon>Adinetida</taxon>
        <taxon>Adinetidae</taxon>
        <taxon>Adineta</taxon>
    </lineage>
</organism>
<dbReference type="Proteomes" id="UP000663877">
    <property type="component" value="Unassembled WGS sequence"/>
</dbReference>
<name>A0A813WLE8_9BILA</name>
<evidence type="ECO:0000313" key="5">
    <source>
        <dbReference type="Proteomes" id="UP000663877"/>
    </source>
</evidence>
<proteinExistence type="predicted"/>
<dbReference type="Proteomes" id="UP000663832">
    <property type="component" value="Unassembled WGS sequence"/>
</dbReference>
<dbReference type="AlphaFoldDB" id="A0A813WLE8"/>
<accession>A0A813WLE8</accession>
<comment type="caution">
    <text evidence="2">The sequence shown here is derived from an EMBL/GenBank/DDBJ whole genome shotgun (WGS) entry which is preliminary data.</text>
</comment>
<gene>
    <name evidence="2" type="ORF">BJG266_LOCUS8173</name>
    <name evidence="3" type="ORF">QVE165_LOCUS36167</name>
</gene>